<evidence type="ECO:0000313" key="3">
    <source>
        <dbReference type="Proteomes" id="UP000322873"/>
    </source>
</evidence>
<feature type="region of interest" description="Disordered" evidence="1">
    <location>
        <begin position="1"/>
        <end position="118"/>
    </location>
</feature>
<organism evidence="2 3">
    <name type="scientific">Monilinia fructicola</name>
    <name type="common">Brown rot fungus</name>
    <name type="synonym">Ciboria fructicola</name>
    <dbReference type="NCBI Taxonomy" id="38448"/>
    <lineage>
        <taxon>Eukaryota</taxon>
        <taxon>Fungi</taxon>
        <taxon>Dikarya</taxon>
        <taxon>Ascomycota</taxon>
        <taxon>Pezizomycotina</taxon>
        <taxon>Leotiomycetes</taxon>
        <taxon>Helotiales</taxon>
        <taxon>Sclerotiniaceae</taxon>
        <taxon>Monilinia</taxon>
    </lineage>
</organism>
<feature type="compositionally biased region" description="Polar residues" evidence="1">
    <location>
        <begin position="21"/>
        <end position="30"/>
    </location>
</feature>
<dbReference type="EMBL" id="VICG01000006">
    <property type="protein sequence ID" value="KAA8570609.1"/>
    <property type="molecule type" value="Genomic_DNA"/>
</dbReference>
<evidence type="ECO:0000313" key="2">
    <source>
        <dbReference type="EMBL" id="KAA8570609.1"/>
    </source>
</evidence>
<comment type="caution">
    <text evidence="2">The sequence shown here is derived from an EMBL/GenBank/DDBJ whole genome shotgun (WGS) entry which is preliminary data.</text>
</comment>
<dbReference type="AlphaFoldDB" id="A0A5M9JRE0"/>
<evidence type="ECO:0008006" key="4">
    <source>
        <dbReference type="Google" id="ProtNLM"/>
    </source>
</evidence>
<dbReference type="Proteomes" id="UP000322873">
    <property type="component" value="Unassembled WGS sequence"/>
</dbReference>
<keyword evidence="3" id="KW-1185">Reference proteome</keyword>
<proteinExistence type="predicted"/>
<sequence length="364" mass="38660">MFGNPPDPKPSLFPPPPSFGAATSSQNSASALFGSAHPTANRLFGTASSSQNPPSSGGLFGGLRPTPAQNPEPVSENTASQPAQAQGSSLFGSAQPNIHPDHNASFSAPGSDMGDPTSAFEAPLVQRLLSPKPTLTFEEGAWEESGMSTTYDLPGLKTLMPSNSVLKHKIAKIEFKNIGFEHVVVPKLRTVAFLKAKLRNTSKIPLLAGPVGLNLDGSFLGQATFPRCSIGEGLSLNLGVDPAIKVVYNKPEVPVSEEERLRVEVLVPRGLKPDGDRIATGLNLDDEMLQGGRERERDRDRERSSSGGEIVRRSKKIDAWGTADAELKKTGEVLWHVRLAPGAGVKLVLQYEAGFPSGETVVNA</sequence>
<protein>
    <recommendedName>
        <fullName evidence="4">DUF4139 domain-containing protein</fullName>
    </recommendedName>
</protein>
<dbReference type="PANTHER" id="PTHR31005:SF8">
    <property type="entry name" value="DUF4139 DOMAIN-CONTAINING PROTEIN"/>
    <property type="match status" value="1"/>
</dbReference>
<feature type="compositionally biased region" description="Basic and acidic residues" evidence="1">
    <location>
        <begin position="292"/>
        <end position="310"/>
    </location>
</feature>
<reference evidence="2 3" key="1">
    <citation type="submission" date="2019-06" db="EMBL/GenBank/DDBJ databases">
        <title>Genome Sequence of the Brown Rot Fungal Pathogen Monilinia fructicola.</title>
        <authorList>
            <person name="De Miccolis Angelini R.M."/>
            <person name="Landi L."/>
            <person name="Abate D."/>
            <person name="Pollastro S."/>
            <person name="Romanazzi G."/>
            <person name="Faretra F."/>
        </authorList>
    </citation>
    <scope>NUCLEOTIDE SEQUENCE [LARGE SCALE GENOMIC DNA]</scope>
    <source>
        <strain evidence="2 3">Mfrc123</strain>
    </source>
</reference>
<dbReference type="VEuPathDB" id="FungiDB:MFRU_063g00320"/>
<feature type="compositionally biased region" description="Polar residues" evidence="1">
    <location>
        <begin position="46"/>
        <end position="55"/>
    </location>
</feature>
<feature type="compositionally biased region" description="Pro residues" evidence="1">
    <location>
        <begin position="1"/>
        <end position="18"/>
    </location>
</feature>
<evidence type="ECO:0000256" key="1">
    <source>
        <dbReference type="SAM" id="MobiDB-lite"/>
    </source>
</evidence>
<accession>A0A5M9JRE0</accession>
<dbReference type="InterPro" id="IPR011935">
    <property type="entry name" value="CHP02231"/>
</dbReference>
<feature type="region of interest" description="Disordered" evidence="1">
    <location>
        <begin position="290"/>
        <end position="310"/>
    </location>
</feature>
<gene>
    <name evidence="2" type="ORF">EYC84_000008</name>
</gene>
<name>A0A5M9JRE0_MONFR</name>
<dbReference type="PANTHER" id="PTHR31005">
    <property type="entry name" value="DUF4139 DOMAIN-CONTAINING PROTEIN"/>
    <property type="match status" value="1"/>
</dbReference>
<feature type="compositionally biased region" description="Polar residues" evidence="1">
    <location>
        <begin position="75"/>
        <end position="96"/>
    </location>
</feature>